<evidence type="ECO:0000313" key="5">
    <source>
        <dbReference type="Proteomes" id="UP000095544"/>
    </source>
</evidence>
<organism evidence="4 5">
    <name type="scientific">Faecalicatena contorta</name>
    <dbReference type="NCBI Taxonomy" id="39482"/>
    <lineage>
        <taxon>Bacteria</taxon>
        <taxon>Bacillati</taxon>
        <taxon>Bacillota</taxon>
        <taxon>Clostridia</taxon>
        <taxon>Lachnospirales</taxon>
        <taxon>Lachnospiraceae</taxon>
        <taxon>Faecalicatena</taxon>
    </lineage>
</organism>
<accession>A0A174HDS1</accession>
<feature type="active site" description="Proton donor/acceptor" evidence="2">
    <location>
        <position position="148"/>
    </location>
</feature>
<dbReference type="Gene3D" id="2.40.260.10">
    <property type="entry name" value="Sortase"/>
    <property type="match status" value="1"/>
</dbReference>
<dbReference type="InterPro" id="IPR009835">
    <property type="entry name" value="SrtB"/>
</dbReference>
<name>A0A174HDS1_9FIRM</name>
<dbReference type="GO" id="GO:0016787">
    <property type="term" value="F:hydrolase activity"/>
    <property type="evidence" value="ECO:0007669"/>
    <property type="project" value="UniProtKB-KW"/>
</dbReference>
<dbReference type="Pfam" id="PF04203">
    <property type="entry name" value="Sortase"/>
    <property type="match status" value="1"/>
</dbReference>
<evidence type="ECO:0000256" key="3">
    <source>
        <dbReference type="SAM" id="Phobius"/>
    </source>
</evidence>
<dbReference type="InterPro" id="IPR005754">
    <property type="entry name" value="Sortase"/>
</dbReference>
<dbReference type="RefSeq" id="WP_242857613.1">
    <property type="nucleotide sequence ID" value="NZ_CYZU01000031.1"/>
</dbReference>
<dbReference type="EMBL" id="CYZU01000031">
    <property type="protein sequence ID" value="CUO73043.1"/>
    <property type="molecule type" value="Genomic_DNA"/>
</dbReference>
<dbReference type="NCBIfam" id="TIGR03064">
    <property type="entry name" value="sortase_srtB"/>
    <property type="match status" value="1"/>
</dbReference>
<feature type="active site" description="Acyl-thioester intermediate" evidence="2">
    <location>
        <position position="242"/>
    </location>
</feature>
<reference evidence="4 5" key="1">
    <citation type="submission" date="2015-09" db="EMBL/GenBank/DDBJ databases">
        <authorList>
            <consortium name="Pathogen Informatics"/>
        </authorList>
    </citation>
    <scope>NUCLEOTIDE SEQUENCE [LARGE SCALE GENOMIC DNA]</scope>
    <source>
        <strain evidence="4 5">2789STDY5834876</strain>
    </source>
</reference>
<feature type="transmembrane region" description="Helical" evidence="3">
    <location>
        <begin position="28"/>
        <end position="49"/>
    </location>
</feature>
<dbReference type="AlphaFoldDB" id="A0A174HDS1"/>
<gene>
    <name evidence="4" type="ORF">ERS852491_03105</name>
</gene>
<dbReference type="InterPro" id="IPR023365">
    <property type="entry name" value="Sortase_dom-sf"/>
</dbReference>
<dbReference type="SUPFAM" id="SSF63817">
    <property type="entry name" value="Sortase"/>
    <property type="match status" value="1"/>
</dbReference>
<evidence type="ECO:0000256" key="2">
    <source>
        <dbReference type="PIRSR" id="PIRSR605754-1"/>
    </source>
</evidence>
<keyword evidence="1" id="KW-0378">Hydrolase</keyword>
<proteinExistence type="predicted"/>
<keyword evidence="3" id="KW-0812">Transmembrane</keyword>
<dbReference type="STRING" id="39482.ERS852491_03105"/>
<evidence type="ECO:0000256" key="1">
    <source>
        <dbReference type="ARBA" id="ARBA00022801"/>
    </source>
</evidence>
<dbReference type="CDD" id="cd05826">
    <property type="entry name" value="Sortase_B"/>
    <property type="match status" value="1"/>
</dbReference>
<sequence>MTERTENRKDAAGILRSAACAARVGNHILGIIAAVLVVVMLLYGGYSLWDMYRTYRGAFADEELMKYKPAGEGKENPTLDELMKINPDVCAWLTVDDTNIDYPVVQGDTNMEYINKDVYGEFALSGSIFLDCQNKRDFSDCYNLLYGHHMNNGAMFGDIVEFVDKKYFKKHRTGTLYLPEDTYKISFLACVKADATDAAIFDPDAQSKETLSAFLSDIKDRSVQYEDIGMTAEDTLIGLSTCAVAETNGRVILFGRLEK</sequence>
<keyword evidence="3" id="KW-0472">Membrane</keyword>
<protein>
    <submittedName>
        <fullName evidence="4">Sortase, SrtB family</fullName>
    </submittedName>
</protein>
<keyword evidence="3" id="KW-1133">Transmembrane helix</keyword>
<evidence type="ECO:0000313" key="4">
    <source>
        <dbReference type="EMBL" id="CUO73043.1"/>
    </source>
</evidence>
<dbReference type="Proteomes" id="UP000095544">
    <property type="component" value="Unassembled WGS sequence"/>
</dbReference>